<comment type="caution">
    <text evidence="2">The sequence shown here is derived from an EMBL/GenBank/DDBJ whole genome shotgun (WGS) entry which is preliminary data.</text>
</comment>
<name>A0A445GV63_GLYSO</name>
<dbReference type="EMBL" id="QZWG01000015">
    <property type="protein sequence ID" value="RZB65159.1"/>
    <property type="molecule type" value="Genomic_DNA"/>
</dbReference>
<keyword evidence="1" id="KW-0472">Membrane</keyword>
<keyword evidence="1" id="KW-0812">Transmembrane</keyword>
<dbReference type="Gramene" id="XM_028346901.1">
    <property type="protein sequence ID" value="XP_028202702.1"/>
    <property type="gene ID" value="LOC114386849"/>
</dbReference>
<accession>A0A445GV63</accession>
<proteinExistence type="predicted"/>
<gene>
    <name evidence="2" type="ORF">D0Y65_041278</name>
</gene>
<evidence type="ECO:0000256" key="1">
    <source>
        <dbReference type="SAM" id="Phobius"/>
    </source>
</evidence>
<evidence type="ECO:0000313" key="2">
    <source>
        <dbReference type="EMBL" id="RZB65159.1"/>
    </source>
</evidence>
<dbReference type="PANTHER" id="PTHR36369:SF1">
    <property type="entry name" value="TRANSMEMBRANE PROTEIN"/>
    <property type="match status" value="1"/>
</dbReference>
<evidence type="ECO:0000313" key="3">
    <source>
        <dbReference type="Proteomes" id="UP000289340"/>
    </source>
</evidence>
<dbReference type="Proteomes" id="UP000289340">
    <property type="component" value="Chromosome 15"/>
</dbReference>
<dbReference type="PANTHER" id="PTHR36369">
    <property type="entry name" value="TRANSMEMBRANE PROTEIN"/>
    <property type="match status" value="1"/>
</dbReference>
<keyword evidence="1" id="KW-1133">Transmembrane helix</keyword>
<dbReference type="AlphaFoldDB" id="A0A445GV63"/>
<sequence length="203" mass="23377">MNVLDSNVEALAFNYLSFGLLTALNNLWTWLALLTAAFSFWKIRSTGCLKPEPKPEAQVQAQPSIRPDRVADLLTVEKTEPTQQDAVLVPFSPSLLQGENGARKGKLTVYYEKDMDMQCTCGEREGLLTAWEEKEGTETEWWKRWERLLRLRNGENENGWYTWQDLTELNGNVVRFWDCGLSGSFVRESWYNSNSNSSCIHVW</sequence>
<reference evidence="2 3" key="1">
    <citation type="submission" date="2018-09" db="EMBL/GenBank/DDBJ databases">
        <title>A high-quality reference genome of wild soybean provides a powerful tool to mine soybean genomes.</title>
        <authorList>
            <person name="Xie M."/>
            <person name="Chung C.Y.L."/>
            <person name="Li M.-W."/>
            <person name="Wong F.-L."/>
            <person name="Chan T.-F."/>
            <person name="Lam H.-M."/>
        </authorList>
    </citation>
    <scope>NUCLEOTIDE SEQUENCE [LARGE SCALE GENOMIC DNA]</scope>
    <source>
        <strain evidence="3">cv. W05</strain>
        <tissue evidence="2">Hypocotyl of etiolated seedlings</tissue>
    </source>
</reference>
<feature type="transmembrane region" description="Helical" evidence="1">
    <location>
        <begin position="12"/>
        <end position="41"/>
    </location>
</feature>
<keyword evidence="3" id="KW-1185">Reference proteome</keyword>
<organism evidence="2 3">
    <name type="scientific">Glycine soja</name>
    <name type="common">Wild soybean</name>
    <dbReference type="NCBI Taxonomy" id="3848"/>
    <lineage>
        <taxon>Eukaryota</taxon>
        <taxon>Viridiplantae</taxon>
        <taxon>Streptophyta</taxon>
        <taxon>Embryophyta</taxon>
        <taxon>Tracheophyta</taxon>
        <taxon>Spermatophyta</taxon>
        <taxon>Magnoliopsida</taxon>
        <taxon>eudicotyledons</taxon>
        <taxon>Gunneridae</taxon>
        <taxon>Pentapetalae</taxon>
        <taxon>rosids</taxon>
        <taxon>fabids</taxon>
        <taxon>Fabales</taxon>
        <taxon>Fabaceae</taxon>
        <taxon>Papilionoideae</taxon>
        <taxon>50 kb inversion clade</taxon>
        <taxon>NPAAA clade</taxon>
        <taxon>indigoferoid/millettioid clade</taxon>
        <taxon>Phaseoleae</taxon>
        <taxon>Glycine</taxon>
        <taxon>Glycine subgen. Soja</taxon>
    </lineage>
</organism>
<protein>
    <submittedName>
        <fullName evidence="2">Uncharacterized protein</fullName>
    </submittedName>
</protein>